<dbReference type="InterPro" id="IPR029039">
    <property type="entry name" value="Flavoprotein-like_sf"/>
</dbReference>
<name>A2ENX0_TRIV3</name>
<keyword evidence="4" id="KW-1185">Reference proteome</keyword>
<dbReference type="SUPFAM" id="SSF52218">
    <property type="entry name" value="Flavoproteins"/>
    <property type="match status" value="1"/>
</dbReference>
<dbReference type="PRINTS" id="PR00369">
    <property type="entry name" value="FLAVODOXIN"/>
</dbReference>
<dbReference type="GO" id="GO:0010181">
    <property type="term" value="F:FMN binding"/>
    <property type="evidence" value="ECO:0007669"/>
    <property type="project" value="InterPro"/>
</dbReference>
<proteinExistence type="predicted"/>
<dbReference type="KEGG" id="tva:4763529"/>
<organism evidence="3 4">
    <name type="scientific">Trichomonas vaginalis (strain ATCC PRA-98 / G3)</name>
    <dbReference type="NCBI Taxonomy" id="412133"/>
    <lineage>
        <taxon>Eukaryota</taxon>
        <taxon>Metamonada</taxon>
        <taxon>Parabasalia</taxon>
        <taxon>Trichomonadida</taxon>
        <taxon>Trichomonadidae</taxon>
        <taxon>Trichomonas</taxon>
    </lineage>
</organism>
<dbReference type="EMBL" id="DS113443">
    <property type="protein sequence ID" value="EAY05660.1"/>
    <property type="molecule type" value="Genomic_DNA"/>
</dbReference>
<dbReference type="InterPro" id="IPR008254">
    <property type="entry name" value="Flavodoxin/NO_synth"/>
</dbReference>
<dbReference type="STRING" id="5722.A2ENX0"/>
<evidence type="ECO:0000313" key="4">
    <source>
        <dbReference type="Proteomes" id="UP000001542"/>
    </source>
</evidence>
<keyword evidence="1" id="KW-0285">Flavoprotein</keyword>
<protein>
    <submittedName>
        <fullName evidence="3">Flavodoxin family protein</fullName>
    </submittedName>
</protein>
<dbReference type="PANTHER" id="PTHR19384:SF10">
    <property type="entry name" value="NADPH-DEPENDENT DIFLAVIN OXIDOREDUCTASE 1"/>
    <property type="match status" value="1"/>
</dbReference>
<evidence type="ECO:0000259" key="2">
    <source>
        <dbReference type="PROSITE" id="PS50902"/>
    </source>
</evidence>
<dbReference type="OrthoDB" id="1856718at2759"/>
<dbReference type="Pfam" id="PF00258">
    <property type="entry name" value="Flavodoxin_1"/>
    <property type="match status" value="1"/>
</dbReference>
<dbReference type="VEuPathDB" id="TrichDB:TVAGG3_0249530"/>
<reference evidence="3" key="2">
    <citation type="journal article" date="2007" name="Science">
        <title>Draft genome sequence of the sexually transmitted pathogen Trichomonas vaginalis.</title>
        <authorList>
            <person name="Carlton J.M."/>
            <person name="Hirt R.P."/>
            <person name="Silva J.C."/>
            <person name="Delcher A.L."/>
            <person name="Schatz M."/>
            <person name="Zhao Q."/>
            <person name="Wortman J.R."/>
            <person name="Bidwell S.L."/>
            <person name="Alsmark U.C.M."/>
            <person name="Besteiro S."/>
            <person name="Sicheritz-Ponten T."/>
            <person name="Noel C.J."/>
            <person name="Dacks J.B."/>
            <person name="Foster P.G."/>
            <person name="Simillion C."/>
            <person name="Van de Peer Y."/>
            <person name="Miranda-Saavedra D."/>
            <person name="Barton G.J."/>
            <person name="Westrop G.D."/>
            <person name="Mueller S."/>
            <person name="Dessi D."/>
            <person name="Fiori P.L."/>
            <person name="Ren Q."/>
            <person name="Paulsen I."/>
            <person name="Zhang H."/>
            <person name="Bastida-Corcuera F.D."/>
            <person name="Simoes-Barbosa A."/>
            <person name="Brown M.T."/>
            <person name="Hayes R.D."/>
            <person name="Mukherjee M."/>
            <person name="Okumura C.Y."/>
            <person name="Schneider R."/>
            <person name="Smith A.J."/>
            <person name="Vanacova S."/>
            <person name="Villalvazo M."/>
            <person name="Haas B.J."/>
            <person name="Pertea M."/>
            <person name="Feldblyum T.V."/>
            <person name="Utterback T.R."/>
            <person name="Shu C.L."/>
            <person name="Osoegawa K."/>
            <person name="de Jong P.J."/>
            <person name="Hrdy I."/>
            <person name="Horvathova L."/>
            <person name="Zubacova Z."/>
            <person name="Dolezal P."/>
            <person name="Malik S.B."/>
            <person name="Logsdon J.M. Jr."/>
            <person name="Henze K."/>
            <person name="Gupta A."/>
            <person name="Wang C.C."/>
            <person name="Dunne R.L."/>
            <person name="Upcroft J.A."/>
            <person name="Upcroft P."/>
            <person name="White O."/>
            <person name="Salzberg S.L."/>
            <person name="Tang P."/>
            <person name="Chiu C.-H."/>
            <person name="Lee Y.-S."/>
            <person name="Embley T.M."/>
            <person name="Coombs G.H."/>
            <person name="Mottram J.C."/>
            <person name="Tachezy J."/>
            <person name="Fraser-Liggett C.M."/>
            <person name="Johnson P.J."/>
        </authorList>
    </citation>
    <scope>NUCLEOTIDE SEQUENCE [LARGE SCALE GENOMIC DNA]</scope>
    <source>
        <strain evidence="3">G3</strain>
    </source>
</reference>
<dbReference type="InterPro" id="IPR001094">
    <property type="entry name" value="Flavdoxin-like"/>
</dbReference>
<dbReference type="SMR" id="A2ENX0"/>
<feature type="domain" description="Flavodoxin-like" evidence="2">
    <location>
        <begin position="2"/>
        <end position="137"/>
    </location>
</feature>
<dbReference type="eggNOG" id="KOG1158">
    <property type="taxonomic scope" value="Eukaryota"/>
</dbReference>
<dbReference type="VEuPathDB" id="TrichDB:TVAG_216360"/>
<accession>A2ENX0</accession>
<reference evidence="3" key="1">
    <citation type="submission" date="2006-10" db="EMBL/GenBank/DDBJ databases">
        <authorList>
            <person name="Amadeo P."/>
            <person name="Zhao Q."/>
            <person name="Wortman J."/>
            <person name="Fraser-Liggett C."/>
            <person name="Carlton J."/>
        </authorList>
    </citation>
    <scope>NUCLEOTIDE SEQUENCE</scope>
    <source>
        <strain evidence="3">G3</strain>
    </source>
</reference>
<dbReference type="AlphaFoldDB" id="A2ENX0"/>
<dbReference type="Gene3D" id="3.40.50.360">
    <property type="match status" value="1"/>
</dbReference>
<dbReference type="PROSITE" id="PS50902">
    <property type="entry name" value="FLAVODOXIN_LIKE"/>
    <property type="match status" value="1"/>
</dbReference>
<evidence type="ECO:0000313" key="3">
    <source>
        <dbReference type="EMBL" id="EAY05660.1"/>
    </source>
</evidence>
<evidence type="ECO:0000256" key="1">
    <source>
        <dbReference type="ARBA" id="ARBA00022630"/>
    </source>
</evidence>
<dbReference type="PANTHER" id="PTHR19384">
    <property type="entry name" value="NITRIC OXIDE SYNTHASE-RELATED"/>
    <property type="match status" value="1"/>
</dbReference>
<sequence>MSVILYASAQGTAKGLAEQIGKETVITVKDAKDVQPSELPTYEKIIFVPASYGRGDPPAEYKDWYASFNAFKGDLSKAKFAVLGVGSANYKRSFVGFAKKIEAKLTALGATKICDMGIADETEEKSTDLNEFINNVK</sequence>
<gene>
    <name evidence="3" type="ORF">TVAG_216360</name>
</gene>
<dbReference type="RefSeq" id="XP_001317883.1">
    <property type="nucleotide sequence ID" value="XM_001317848.1"/>
</dbReference>
<dbReference type="Proteomes" id="UP000001542">
    <property type="component" value="Unassembled WGS sequence"/>
</dbReference>
<dbReference type="InParanoid" id="A2ENX0"/>